<evidence type="ECO:0000256" key="4">
    <source>
        <dbReference type="ARBA" id="ARBA00022490"/>
    </source>
</evidence>
<accession>A0A844GXG8</accession>
<dbReference type="Gene3D" id="3.30.70.1170">
    <property type="entry name" value="Sun protein, domain 3"/>
    <property type="match status" value="1"/>
</dbReference>
<dbReference type="CDD" id="cd02440">
    <property type="entry name" value="AdoMet_MTases"/>
    <property type="match status" value="1"/>
</dbReference>
<dbReference type="InterPro" id="IPR029063">
    <property type="entry name" value="SAM-dependent_MTases_sf"/>
</dbReference>
<gene>
    <name evidence="15" type="ORF">GGC33_15135</name>
</gene>
<protein>
    <recommendedName>
        <fullName evidence="3">16S rRNA (cytosine(967)-C(5))-methyltransferase</fullName>
        <ecNumber evidence="3">2.1.1.176</ecNumber>
    </recommendedName>
    <alternativeName>
        <fullName evidence="10">16S rRNA m5C967 methyltransferase</fullName>
    </alternativeName>
    <alternativeName>
        <fullName evidence="11">rRNA (cytosine-C(5)-)-methyltransferase RsmB</fullName>
    </alternativeName>
</protein>
<dbReference type="GO" id="GO:0008649">
    <property type="term" value="F:rRNA methyltransferase activity"/>
    <property type="evidence" value="ECO:0007669"/>
    <property type="project" value="InterPro"/>
</dbReference>
<evidence type="ECO:0000313" key="16">
    <source>
        <dbReference type="Proteomes" id="UP000437131"/>
    </source>
</evidence>
<name>A0A844GXG8_9CHRO</name>
<dbReference type="GO" id="GO:0005737">
    <property type="term" value="C:cytoplasm"/>
    <property type="evidence" value="ECO:0007669"/>
    <property type="project" value="UniProtKB-SubCell"/>
</dbReference>
<dbReference type="RefSeq" id="WP_155084490.1">
    <property type="nucleotide sequence ID" value="NZ_WMIA01000024.1"/>
</dbReference>
<comment type="catalytic activity">
    <reaction evidence="12">
        <text>cytidine(967) in 16S rRNA + S-adenosyl-L-methionine = 5-methylcytidine(967) in 16S rRNA + S-adenosyl-L-homocysteine + H(+)</text>
        <dbReference type="Rhea" id="RHEA:42748"/>
        <dbReference type="Rhea" id="RHEA-COMP:10219"/>
        <dbReference type="Rhea" id="RHEA-COMP:10220"/>
        <dbReference type="ChEBI" id="CHEBI:15378"/>
        <dbReference type="ChEBI" id="CHEBI:57856"/>
        <dbReference type="ChEBI" id="CHEBI:59789"/>
        <dbReference type="ChEBI" id="CHEBI:74483"/>
        <dbReference type="ChEBI" id="CHEBI:82748"/>
        <dbReference type="EC" id="2.1.1.176"/>
    </reaction>
</comment>
<dbReference type="NCBIfam" id="NF011493">
    <property type="entry name" value="PRK14901.1"/>
    <property type="match status" value="1"/>
</dbReference>
<dbReference type="InterPro" id="IPR006027">
    <property type="entry name" value="NusB_RsmB_TIM44"/>
</dbReference>
<sequence length="455" mass="51245">MSNNPRQVAFQALEDIYQNHAYTDIALDRALKNNSLSRSGLHSKSFQNRALVSELVYGIVRRKRTLDSIINQFASKKASQQPLKLRIILQLGLYQIRYLDKIPASAAVNTSVELAKQNGLGKISGVVNGILRSYLRQSADGDPLILPSDKIAYLGVKYSFPDWIVKLFIDQFSYQKTEALLDWFNNTHHIDLRTNIIKINRENLQNKLLENNIKTFLLKEAQGLRLNKAVGNIGNLEEFKQGLFTIQDASAQLVTHLLNPQAGETIIDACAAPGGKTTHIAELMGDKGKVMAIDTYAKRLEKIKENATRLGLTCIEVKEGDSSELTEWENQADRVLVDVPCSGLGTLHTNPDIRWRKKPEEIEKLTRLQQKILTNASKWVKNGGILVYATCTLNQKENENIVTEFLANHPQWQLDTKNNNFLDNYSLPSKGMIKIFPPDDNMDGFFIAKLIKGEV</sequence>
<dbReference type="Proteomes" id="UP000437131">
    <property type="component" value="Unassembled WGS sequence"/>
</dbReference>
<dbReference type="InterPro" id="IPR054728">
    <property type="entry name" value="RsmB-like_ferredoxin"/>
</dbReference>
<feature type="binding site" evidence="13">
    <location>
        <position position="294"/>
    </location>
    <ligand>
        <name>S-adenosyl-L-methionine</name>
        <dbReference type="ChEBI" id="CHEBI:59789"/>
    </ligand>
</feature>
<dbReference type="EC" id="2.1.1.176" evidence="3"/>
<comment type="similarity">
    <text evidence="13">Belongs to the class I-like SAM-binding methyltransferase superfamily. RsmB/NOP family.</text>
</comment>
<dbReference type="PRINTS" id="PR02008">
    <property type="entry name" value="RCMTFAMILY"/>
</dbReference>
<feature type="domain" description="SAM-dependent MTase RsmB/NOP-type" evidence="14">
    <location>
        <begin position="180"/>
        <end position="453"/>
    </location>
</feature>
<dbReference type="InterPro" id="IPR001678">
    <property type="entry name" value="MeTrfase_RsmB-F_NOP2_dom"/>
</dbReference>
<dbReference type="SUPFAM" id="SSF53335">
    <property type="entry name" value="S-adenosyl-L-methionine-dependent methyltransferases"/>
    <property type="match status" value="1"/>
</dbReference>
<dbReference type="GO" id="GO:0006355">
    <property type="term" value="P:regulation of DNA-templated transcription"/>
    <property type="evidence" value="ECO:0007669"/>
    <property type="project" value="InterPro"/>
</dbReference>
<evidence type="ECO:0000313" key="15">
    <source>
        <dbReference type="EMBL" id="MTF40253.1"/>
    </source>
</evidence>
<dbReference type="InterPro" id="IPR023267">
    <property type="entry name" value="RCMT"/>
</dbReference>
<reference evidence="15 16" key="1">
    <citation type="submission" date="2019-11" db="EMBL/GenBank/DDBJ databases">
        <title>Isolation of a new High Light Tolerant Cyanobacteria.</title>
        <authorList>
            <person name="Dobson Z."/>
            <person name="Vaughn N."/>
            <person name="Vaughn M."/>
            <person name="Fromme P."/>
            <person name="Mazor Y."/>
        </authorList>
    </citation>
    <scope>NUCLEOTIDE SEQUENCE [LARGE SCALE GENOMIC DNA]</scope>
    <source>
        <strain evidence="15 16">0216</strain>
    </source>
</reference>
<evidence type="ECO:0000256" key="2">
    <source>
        <dbReference type="ARBA" id="ARBA00004496"/>
    </source>
</evidence>
<evidence type="ECO:0000256" key="12">
    <source>
        <dbReference type="ARBA" id="ARBA00047283"/>
    </source>
</evidence>
<evidence type="ECO:0000256" key="7">
    <source>
        <dbReference type="ARBA" id="ARBA00022679"/>
    </source>
</evidence>
<dbReference type="Pfam" id="PF22458">
    <property type="entry name" value="RsmF-B_ferredox"/>
    <property type="match status" value="1"/>
</dbReference>
<evidence type="ECO:0000256" key="1">
    <source>
        <dbReference type="ARBA" id="ARBA00002724"/>
    </source>
</evidence>
<feature type="binding site" evidence="13">
    <location>
        <position position="338"/>
    </location>
    <ligand>
        <name>S-adenosyl-L-methionine</name>
        <dbReference type="ChEBI" id="CHEBI:59789"/>
    </ligand>
</feature>
<dbReference type="NCBIfam" id="TIGR00563">
    <property type="entry name" value="rsmB"/>
    <property type="match status" value="1"/>
</dbReference>
<evidence type="ECO:0000256" key="9">
    <source>
        <dbReference type="ARBA" id="ARBA00022884"/>
    </source>
</evidence>
<dbReference type="PANTHER" id="PTHR22807:SF53">
    <property type="entry name" value="RIBOSOMAL RNA SMALL SUBUNIT METHYLTRANSFERASE B-RELATED"/>
    <property type="match status" value="1"/>
</dbReference>
<keyword evidence="9 13" id="KW-0694">RNA-binding</keyword>
<dbReference type="InterPro" id="IPR004573">
    <property type="entry name" value="rRNA_ssu_MeTfrase_B"/>
</dbReference>
<organism evidence="15 16">
    <name type="scientific">Cyanobacterium aponinum 0216</name>
    <dbReference type="NCBI Taxonomy" id="2676140"/>
    <lineage>
        <taxon>Bacteria</taxon>
        <taxon>Bacillati</taxon>
        <taxon>Cyanobacteriota</taxon>
        <taxon>Cyanophyceae</taxon>
        <taxon>Oscillatoriophycideae</taxon>
        <taxon>Chroococcales</taxon>
        <taxon>Geminocystaceae</taxon>
        <taxon>Cyanobacterium</taxon>
    </lineage>
</organism>
<evidence type="ECO:0000256" key="5">
    <source>
        <dbReference type="ARBA" id="ARBA00022552"/>
    </source>
</evidence>
<evidence type="ECO:0000256" key="8">
    <source>
        <dbReference type="ARBA" id="ARBA00022691"/>
    </source>
</evidence>
<keyword evidence="5" id="KW-0698">rRNA processing</keyword>
<evidence type="ECO:0000256" key="10">
    <source>
        <dbReference type="ARBA" id="ARBA00030399"/>
    </source>
</evidence>
<dbReference type="FunFam" id="3.40.50.150:FF:000257">
    <property type="entry name" value="16S rRNA methyltransferase"/>
    <property type="match status" value="1"/>
</dbReference>
<dbReference type="PROSITE" id="PS51686">
    <property type="entry name" value="SAM_MT_RSMB_NOP"/>
    <property type="match status" value="1"/>
</dbReference>
<keyword evidence="7 13" id="KW-0808">Transferase</keyword>
<dbReference type="PANTHER" id="PTHR22807">
    <property type="entry name" value="NOP2 YEAST -RELATED NOL1/NOP2/FMU SUN DOMAIN-CONTAINING"/>
    <property type="match status" value="1"/>
</dbReference>
<dbReference type="SUPFAM" id="SSF48013">
    <property type="entry name" value="NusB-like"/>
    <property type="match status" value="1"/>
</dbReference>
<evidence type="ECO:0000259" key="14">
    <source>
        <dbReference type="PROSITE" id="PS51686"/>
    </source>
</evidence>
<dbReference type="InterPro" id="IPR035926">
    <property type="entry name" value="NusB-like_sf"/>
</dbReference>
<dbReference type="Pfam" id="PF01189">
    <property type="entry name" value="Methyltr_RsmB-F"/>
    <property type="match status" value="1"/>
</dbReference>
<evidence type="ECO:0000256" key="6">
    <source>
        <dbReference type="ARBA" id="ARBA00022603"/>
    </source>
</evidence>
<comment type="subcellular location">
    <subcellularLocation>
        <location evidence="2">Cytoplasm</location>
    </subcellularLocation>
</comment>
<dbReference type="InterPro" id="IPR049560">
    <property type="entry name" value="MeTrfase_RsmB-F_NOP2_cat"/>
</dbReference>
<proteinExistence type="inferred from homology"/>
<evidence type="ECO:0000256" key="3">
    <source>
        <dbReference type="ARBA" id="ARBA00012140"/>
    </source>
</evidence>
<dbReference type="GO" id="GO:0003723">
    <property type="term" value="F:RNA binding"/>
    <property type="evidence" value="ECO:0007669"/>
    <property type="project" value="UniProtKB-UniRule"/>
</dbReference>
<feature type="binding site" evidence="13">
    <location>
        <position position="321"/>
    </location>
    <ligand>
        <name>S-adenosyl-L-methionine</name>
        <dbReference type="ChEBI" id="CHEBI:59789"/>
    </ligand>
</feature>
<feature type="active site" description="Nucleophile" evidence="13">
    <location>
        <position position="391"/>
    </location>
</feature>
<comment type="caution">
    <text evidence="15">The sequence shown here is derived from an EMBL/GenBank/DDBJ whole genome shotgun (WGS) entry which is preliminary data.</text>
</comment>
<dbReference type="AlphaFoldDB" id="A0A844GXG8"/>
<dbReference type="EMBL" id="WMIA01000024">
    <property type="protein sequence ID" value="MTF40253.1"/>
    <property type="molecule type" value="Genomic_DNA"/>
</dbReference>
<keyword evidence="4" id="KW-0963">Cytoplasm</keyword>
<keyword evidence="6 13" id="KW-0489">Methyltransferase</keyword>
<keyword evidence="8 13" id="KW-0949">S-adenosyl-L-methionine</keyword>
<dbReference type="Gene3D" id="3.40.50.150">
    <property type="entry name" value="Vaccinia Virus protein VP39"/>
    <property type="match status" value="1"/>
</dbReference>
<dbReference type="Pfam" id="PF01029">
    <property type="entry name" value="NusB"/>
    <property type="match status" value="1"/>
</dbReference>
<feature type="binding site" evidence="13">
    <location>
        <begin position="270"/>
        <end position="276"/>
    </location>
    <ligand>
        <name>S-adenosyl-L-methionine</name>
        <dbReference type="ChEBI" id="CHEBI:59789"/>
    </ligand>
</feature>
<dbReference type="NCBIfam" id="NF011494">
    <property type="entry name" value="PRK14902.1"/>
    <property type="match status" value="1"/>
</dbReference>
<comment type="function">
    <text evidence="1">Specifically methylates the cytosine at position 967 (m5C967) of 16S rRNA.</text>
</comment>
<evidence type="ECO:0000256" key="11">
    <source>
        <dbReference type="ARBA" id="ARBA00031088"/>
    </source>
</evidence>
<dbReference type="Gene3D" id="1.10.940.10">
    <property type="entry name" value="NusB-like"/>
    <property type="match status" value="1"/>
</dbReference>
<evidence type="ECO:0000256" key="13">
    <source>
        <dbReference type="PROSITE-ProRule" id="PRU01023"/>
    </source>
</evidence>